<name>A0A1I4HU18_9BURK</name>
<dbReference type="RefSeq" id="WP_093382492.1">
    <property type="nucleotide sequence ID" value="NZ_FOTW01000004.1"/>
</dbReference>
<gene>
    <name evidence="2" type="ORF">SAMN02982985_00233</name>
</gene>
<feature type="domain" description="AB hydrolase-1" evidence="1">
    <location>
        <begin position="39"/>
        <end position="275"/>
    </location>
</feature>
<dbReference type="EMBL" id="FOTW01000004">
    <property type="protein sequence ID" value="SFL45642.1"/>
    <property type="molecule type" value="Genomic_DNA"/>
</dbReference>
<dbReference type="SUPFAM" id="SSF53474">
    <property type="entry name" value="alpha/beta-Hydrolases"/>
    <property type="match status" value="1"/>
</dbReference>
<evidence type="ECO:0000313" key="3">
    <source>
        <dbReference type="Proteomes" id="UP000199470"/>
    </source>
</evidence>
<dbReference type="InterPro" id="IPR029058">
    <property type="entry name" value="AB_hydrolase_fold"/>
</dbReference>
<dbReference type="PANTHER" id="PTHR43798:SF33">
    <property type="entry name" value="HYDROLASE, PUTATIVE (AFU_ORTHOLOGUE AFUA_2G14860)-RELATED"/>
    <property type="match status" value="1"/>
</dbReference>
<dbReference type="AlphaFoldDB" id="A0A1I4HU18"/>
<dbReference type="STRING" id="758825.SAMN02982985_00233"/>
<evidence type="ECO:0000313" key="2">
    <source>
        <dbReference type="EMBL" id="SFL45642.1"/>
    </source>
</evidence>
<organism evidence="2 3">
    <name type="scientific">Rugamonas rubra</name>
    <dbReference type="NCBI Taxonomy" id="758825"/>
    <lineage>
        <taxon>Bacteria</taxon>
        <taxon>Pseudomonadati</taxon>
        <taxon>Pseudomonadota</taxon>
        <taxon>Betaproteobacteria</taxon>
        <taxon>Burkholderiales</taxon>
        <taxon>Oxalobacteraceae</taxon>
        <taxon>Telluria group</taxon>
        <taxon>Rugamonas</taxon>
    </lineage>
</organism>
<dbReference type="InterPro" id="IPR000073">
    <property type="entry name" value="AB_hydrolase_1"/>
</dbReference>
<evidence type="ECO:0000259" key="1">
    <source>
        <dbReference type="Pfam" id="PF00561"/>
    </source>
</evidence>
<keyword evidence="3" id="KW-1185">Reference proteome</keyword>
<accession>A0A1I4HU18</accession>
<dbReference type="Proteomes" id="UP000199470">
    <property type="component" value="Unassembled WGS sequence"/>
</dbReference>
<dbReference type="OrthoDB" id="8543939at2"/>
<dbReference type="PRINTS" id="PR00111">
    <property type="entry name" value="ABHYDROLASE"/>
</dbReference>
<dbReference type="Pfam" id="PF00561">
    <property type="entry name" value="Abhydrolase_1"/>
    <property type="match status" value="1"/>
</dbReference>
<proteinExistence type="predicted"/>
<dbReference type="GO" id="GO:0016020">
    <property type="term" value="C:membrane"/>
    <property type="evidence" value="ECO:0007669"/>
    <property type="project" value="TreeGrafter"/>
</dbReference>
<sequence>MAIIEKYSSPLLHDSDFDFGGRRLRYSLESRQQDRADAPAVVCVHGITRTRHDFRFLASRLERGFATYAPDLMGHGESEWLGEGLVYRKEMFLAQLSHLLGRIGQKRLGYVGTSYGGLLGILLAAEPDRRISCLVLNDTGPGLDPALFEKMAKMISYYPVFGSMTSAGVWVRAAMKQSGGASDEMFDHLLRHGVRQIGPDKFSLAYDPALPKLYTEQGQRPADIWDVWEKVKCPVLVVHGRHSQVLTTSMLERMKATMPGMEVFEVPDAGHFPHLMSVDQTRYVEDWLAAHLQAQH</sequence>
<protein>
    <submittedName>
        <fullName evidence="2">Pimeloyl-ACP methyl ester carboxylesterase</fullName>
    </submittedName>
</protein>
<dbReference type="PANTHER" id="PTHR43798">
    <property type="entry name" value="MONOACYLGLYCEROL LIPASE"/>
    <property type="match status" value="1"/>
</dbReference>
<reference evidence="2 3" key="1">
    <citation type="submission" date="2016-10" db="EMBL/GenBank/DDBJ databases">
        <authorList>
            <person name="de Groot N.N."/>
        </authorList>
    </citation>
    <scope>NUCLEOTIDE SEQUENCE [LARGE SCALE GENOMIC DNA]</scope>
    <source>
        <strain evidence="2 3">ATCC 43154</strain>
    </source>
</reference>
<dbReference type="InterPro" id="IPR050266">
    <property type="entry name" value="AB_hydrolase_sf"/>
</dbReference>
<dbReference type="Gene3D" id="3.40.50.1820">
    <property type="entry name" value="alpha/beta hydrolase"/>
    <property type="match status" value="1"/>
</dbReference>